<reference evidence="3" key="1">
    <citation type="submission" date="2019-04" db="EMBL/GenBank/DDBJ databases">
        <authorList>
            <person name="Melise S."/>
            <person name="Noan J."/>
            <person name="Okalmin O."/>
        </authorList>
    </citation>
    <scope>NUCLEOTIDE SEQUENCE</scope>
    <source>
        <strain evidence="3">FN9</strain>
    </source>
</reference>
<accession>A0A4E9EQ63</accession>
<proteinExistence type="predicted"/>
<feature type="transmembrane region" description="Helical" evidence="2">
    <location>
        <begin position="557"/>
        <end position="579"/>
    </location>
</feature>
<evidence type="ECO:0000313" key="3">
    <source>
        <dbReference type="EMBL" id="VIO64879.1"/>
    </source>
</evidence>
<keyword evidence="2" id="KW-0472">Membrane</keyword>
<sequence>MCYQITERYAACHCVYYIHAINPCPSFDRHQPGQGIDKRTIFVGHACSSHSASYGFVDSAKEKEDADGGHVSDDDDGASIFSQVSAPSTNLTFPDDVKQEASDILFQELLNEFSLRHLWPQIVRISQHKDGAIKTIARYLSRFSRDLRAHATSRLNKNAARFVGMSRQTVASRIVECHMSELTPTNKRASVIETKGLPLDGYVEEIEETEDLDTDEKNIIYDNIQQFIFEGAPFESLLSALRLFASTNTESSSELSYSIRKSFNCLVSKHWKHHKRCGHKGYDDYLENRTGAIEELQTLLNDYEEMNLELVDNTGPTSVKTTMANLSSIIKSSFPVSFLEKTSGKLPTFNQHQRFDEACNMSSAIEVSAVDPKHRFLIVCAPFKKLVSKAHQPDICKIHSDRDFFNALRYTYFNSRRAVRWRWLRRVSSIDFVKFEIFLSEIVNIQQCPSLPGSEARIEYDFEQCDTSPPIGPNLLSHLFENPDHAEVLPVLFNRIPKKLGKKLCACPRKGSSVGWGIRFIEGLDPFAVFLCGCAGFLVSLCVSLIYTLVMDDIQGGFAIGAHMLAFFLFCGGCLQSALP</sequence>
<protein>
    <submittedName>
        <fullName evidence="3">Uncharacterized protein</fullName>
    </submittedName>
</protein>
<feature type="transmembrane region" description="Helical" evidence="2">
    <location>
        <begin position="527"/>
        <end position="550"/>
    </location>
</feature>
<keyword evidence="1" id="KW-0175">Coiled coil</keyword>
<keyword evidence="2" id="KW-1133">Transmembrane helix</keyword>
<name>A0A4E9EQ63_GIBZA</name>
<feature type="coiled-coil region" evidence="1">
    <location>
        <begin position="286"/>
        <end position="313"/>
    </location>
</feature>
<organism evidence="3">
    <name type="scientific">Gibberella zeae</name>
    <name type="common">Wheat head blight fungus</name>
    <name type="synonym">Fusarium graminearum</name>
    <dbReference type="NCBI Taxonomy" id="5518"/>
    <lineage>
        <taxon>Eukaryota</taxon>
        <taxon>Fungi</taxon>
        <taxon>Dikarya</taxon>
        <taxon>Ascomycota</taxon>
        <taxon>Pezizomycotina</taxon>
        <taxon>Sordariomycetes</taxon>
        <taxon>Hypocreomycetidae</taxon>
        <taxon>Hypocreales</taxon>
        <taxon>Nectriaceae</taxon>
        <taxon>Fusarium</taxon>
    </lineage>
</organism>
<gene>
    <name evidence="3" type="ORF">FUG_LOCUS580851</name>
</gene>
<keyword evidence="2" id="KW-0812">Transmembrane</keyword>
<evidence type="ECO:0000256" key="2">
    <source>
        <dbReference type="SAM" id="Phobius"/>
    </source>
</evidence>
<dbReference type="AlphaFoldDB" id="A0A4E9EQ63"/>
<evidence type="ECO:0000256" key="1">
    <source>
        <dbReference type="SAM" id="Coils"/>
    </source>
</evidence>
<dbReference type="EMBL" id="CAAKMV010000207">
    <property type="protein sequence ID" value="VIO64879.1"/>
    <property type="molecule type" value="Genomic_DNA"/>
</dbReference>